<evidence type="ECO:0000259" key="4">
    <source>
        <dbReference type="PROSITE" id="PS50932"/>
    </source>
</evidence>
<dbReference type="PROSITE" id="PS50932">
    <property type="entry name" value="HTH_LACI_2"/>
    <property type="match status" value="1"/>
</dbReference>
<evidence type="ECO:0000256" key="3">
    <source>
        <dbReference type="ARBA" id="ARBA00023163"/>
    </source>
</evidence>
<keyword evidence="6" id="KW-1185">Reference proteome</keyword>
<keyword evidence="1" id="KW-0805">Transcription regulation</keyword>
<reference key="1">
    <citation type="submission" date="2010-11" db="EMBL/GenBank/DDBJ databases">
        <title>The complete genome of Leadbetterella byssophila DSM 17132.</title>
        <authorList>
            <consortium name="US DOE Joint Genome Institute (JGI-PGF)"/>
            <person name="Lucas S."/>
            <person name="Copeland A."/>
            <person name="Lapidus A."/>
            <person name="Glavina del Rio T."/>
            <person name="Dalin E."/>
            <person name="Tice H."/>
            <person name="Bruce D."/>
            <person name="Goodwin L."/>
            <person name="Pitluck S."/>
            <person name="Kyrpides N."/>
            <person name="Mavromatis K."/>
            <person name="Ivanova N."/>
            <person name="Teshima H."/>
            <person name="Brettin T."/>
            <person name="Detter J.C."/>
            <person name="Han C."/>
            <person name="Tapia R."/>
            <person name="Land M."/>
            <person name="Hauser L."/>
            <person name="Markowitz V."/>
            <person name="Cheng J.-F."/>
            <person name="Hugenholtz P."/>
            <person name="Woyke T."/>
            <person name="Wu D."/>
            <person name="Tindall B."/>
            <person name="Pomrenke H.G."/>
            <person name="Brambilla E."/>
            <person name="Klenk H.-P."/>
            <person name="Eisen J.A."/>
        </authorList>
    </citation>
    <scope>NUCLEOTIDE SEQUENCE [LARGE SCALE GENOMIC DNA]</scope>
    <source>
        <strain>DSM 17132</strain>
    </source>
</reference>
<accession>E4RT65</accession>
<dbReference type="PANTHER" id="PTHR30146">
    <property type="entry name" value="LACI-RELATED TRANSCRIPTIONAL REPRESSOR"/>
    <property type="match status" value="1"/>
</dbReference>
<dbReference type="Gene3D" id="3.40.50.2300">
    <property type="match status" value="2"/>
</dbReference>
<dbReference type="KEGG" id="lby:Lbys_2941"/>
<dbReference type="OrthoDB" id="891936at2"/>
<dbReference type="HOGENOM" id="CLU_037628_6_0_10"/>
<name>E4RT65_LEAB4</name>
<evidence type="ECO:0000256" key="1">
    <source>
        <dbReference type="ARBA" id="ARBA00023015"/>
    </source>
</evidence>
<dbReference type="GO" id="GO:0000976">
    <property type="term" value="F:transcription cis-regulatory region binding"/>
    <property type="evidence" value="ECO:0007669"/>
    <property type="project" value="TreeGrafter"/>
</dbReference>
<dbReference type="EMBL" id="CP002305">
    <property type="protein sequence ID" value="ADQ18603.1"/>
    <property type="molecule type" value="Genomic_DNA"/>
</dbReference>
<keyword evidence="3" id="KW-0804">Transcription</keyword>
<proteinExistence type="predicted"/>
<dbReference type="AlphaFoldDB" id="E4RT65"/>
<dbReference type="InterPro" id="IPR000843">
    <property type="entry name" value="HTH_LacI"/>
</dbReference>
<dbReference type="RefSeq" id="WP_013409635.1">
    <property type="nucleotide sequence ID" value="NC_014655.1"/>
</dbReference>
<dbReference type="CDD" id="cd01392">
    <property type="entry name" value="HTH_LacI"/>
    <property type="match status" value="1"/>
</dbReference>
<dbReference type="InterPro" id="IPR001761">
    <property type="entry name" value="Peripla_BP/Lac1_sug-bd_dom"/>
</dbReference>
<protein>
    <submittedName>
        <fullName evidence="5">Transcriptional regulator, LacI family</fullName>
    </submittedName>
</protein>
<sequence>MKKKVTIYDIARELNVTVSTVSRALNDSKSISKETKEQVRDMAKKMNYSPNKLAASLKSGKTFTIGVIVPSARVQFFASVIHSMEDHLKSAGYGILLYQTNESLESEKQGVKTLLEAQVDGIIASLSLETETDVSHFHEVIRQGKALVLFDRSFEGLTVPSVTLNDFKAGYMAAEHLLKKGFKEILYMAPVQNIGIFRRRKEGFIAALKDYCVPNPEEKIHYGTLSIEGGRTFIRDLNDLPQAIIAGDDFTALGMLRELQERKNEKVAVMGFANEVFSEFITPSLTTIEQQPYKMGQECARLFLNMSQKNNIYDNPEEVVLEPILVKRASTK</sequence>
<dbReference type="Gene3D" id="1.10.260.40">
    <property type="entry name" value="lambda repressor-like DNA-binding domains"/>
    <property type="match status" value="1"/>
</dbReference>
<organism evidence="5 6">
    <name type="scientific">Leadbetterella byssophila (strain DSM 17132 / JCM 16389 / KACC 11308 / NBRC 106382 / 4M15)</name>
    <dbReference type="NCBI Taxonomy" id="649349"/>
    <lineage>
        <taxon>Bacteria</taxon>
        <taxon>Pseudomonadati</taxon>
        <taxon>Bacteroidota</taxon>
        <taxon>Cytophagia</taxon>
        <taxon>Cytophagales</taxon>
        <taxon>Leadbetterellaceae</taxon>
        <taxon>Leadbetterella</taxon>
    </lineage>
</organism>
<dbReference type="InterPro" id="IPR010982">
    <property type="entry name" value="Lambda_DNA-bd_dom_sf"/>
</dbReference>
<dbReference type="PANTHER" id="PTHR30146:SF109">
    <property type="entry name" value="HTH-TYPE TRANSCRIPTIONAL REGULATOR GALS"/>
    <property type="match status" value="1"/>
</dbReference>
<evidence type="ECO:0000313" key="6">
    <source>
        <dbReference type="Proteomes" id="UP000007435"/>
    </source>
</evidence>
<dbReference type="CDD" id="cd06267">
    <property type="entry name" value="PBP1_LacI_sugar_binding-like"/>
    <property type="match status" value="1"/>
</dbReference>
<dbReference type="eggNOG" id="COG1609">
    <property type="taxonomic scope" value="Bacteria"/>
</dbReference>
<evidence type="ECO:0000256" key="2">
    <source>
        <dbReference type="ARBA" id="ARBA00023125"/>
    </source>
</evidence>
<dbReference type="Pfam" id="PF00532">
    <property type="entry name" value="Peripla_BP_1"/>
    <property type="match status" value="1"/>
</dbReference>
<evidence type="ECO:0000313" key="5">
    <source>
        <dbReference type="EMBL" id="ADQ18603.1"/>
    </source>
</evidence>
<dbReference type="InterPro" id="IPR028082">
    <property type="entry name" value="Peripla_BP_I"/>
</dbReference>
<feature type="domain" description="HTH lacI-type" evidence="4">
    <location>
        <begin position="5"/>
        <end position="59"/>
    </location>
</feature>
<dbReference type="GO" id="GO:0003700">
    <property type="term" value="F:DNA-binding transcription factor activity"/>
    <property type="evidence" value="ECO:0007669"/>
    <property type="project" value="TreeGrafter"/>
</dbReference>
<dbReference type="Proteomes" id="UP000007435">
    <property type="component" value="Chromosome"/>
</dbReference>
<dbReference type="Pfam" id="PF00356">
    <property type="entry name" value="LacI"/>
    <property type="match status" value="1"/>
</dbReference>
<dbReference type="SUPFAM" id="SSF53822">
    <property type="entry name" value="Periplasmic binding protein-like I"/>
    <property type="match status" value="1"/>
</dbReference>
<gene>
    <name evidence="5" type="ordered locus">Lbys_2941</name>
</gene>
<reference evidence="5 6" key="2">
    <citation type="journal article" date="2011" name="Stand. Genomic Sci.">
        <title>Complete genome sequence of Leadbetterella byssophila type strain (4M15).</title>
        <authorList>
            <person name="Abt B."/>
            <person name="Teshima H."/>
            <person name="Lucas S."/>
            <person name="Lapidus A."/>
            <person name="Del Rio T.G."/>
            <person name="Nolan M."/>
            <person name="Tice H."/>
            <person name="Cheng J.F."/>
            <person name="Pitluck S."/>
            <person name="Liolios K."/>
            <person name="Pagani I."/>
            <person name="Ivanova N."/>
            <person name="Mavromatis K."/>
            <person name="Pati A."/>
            <person name="Tapia R."/>
            <person name="Han C."/>
            <person name="Goodwin L."/>
            <person name="Chen A."/>
            <person name="Palaniappan K."/>
            <person name="Land M."/>
            <person name="Hauser L."/>
            <person name="Chang Y.J."/>
            <person name="Jeffries C.D."/>
            <person name="Rohde M."/>
            <person name="Goker M."/>
            <person name="Tindall B.J."/>
            <person name="Detter J.C."/>
            <person name="Woyke T."/>
            <person name="Bristow J."/>
            <person name="Eisen J.A."/>
            <person name="Markowitz V."/>
            <person name="Hugenholtz P."/>
            <person name="Klenk H.P."/>
            <person name="Kyrpides N.C."/>
        </authorList>
    </citation>
    <scope>NUCLEOTIDE SEQUENCE [LARGE SCALE GENOMIC DNA]</scope>
    <source>
        <strain evidence="6">DSM 17132 / JCM 16389 / KACC 11308 / NBRC 106382 / 4M15</strain>
    </source>
</reference>
<dbReference type="STRING" id="649349.Lbys_2941"/>
<keyword evidence="2" id="KW-0238">DNA-binding</keyword>
<dbReference type="SUPFAM" id="SSF47413">
    <property type="entry name" value="lambda repressor-like DNA-binding domains"/>
    <property type="match status" value="1"/>
</dbReference>
<dbReference type="SMART" id="SM00354">
    <property type="entry name" value="HTH_LACI"/>
    <property type="match status" value="1"/>
</dbReference>